<evidence type="ECO:0000313" key="3">
    <source>
        <dbReference type="Proteomes" id="UP000266841"/>
    </source>
</evidence>
<dbReference type="OrthoDB" id="10003658at2759"/>
<dbReference type="eggNOG" id="ENOG502QW0B">
    <property type="taxonomic scope" value="Eukaryota"/>
</dbReference>
<keyword evidence="3" id="KW-1185">Reference proteome</keyword>
<comment type="caution">
    <text evidence="2">The sequence shown here is derived from an EMBL/GenBank/DDBJ whole genome shotgun (WGS) entry which is preliminary data.</text>
</comment>
<feature type="region of interest" description="Disordered" evidence="1">
    <location>
        <begin position="886"/>
        <end position="918"/>
    </location>
</feature>
<reference evidence="2 3" key="1">
    <citation type="journal article" date="2012" name="Genome Biol.">
        <title>Genome and low-iron response of an oceanic diatom adapted to chronic iron limitation.</title>
        <authorList>
            <person name="Lommer M."/>
            <person name="Specht M."/>
            <person name="Roy A.S."/>
            <person name="Kraemer L."/>
            <person name="Andreson R."/>
            <person name="Gutowska M.A."/>
            <person name="Wolf J."/>
            <person name="Bergner S.V."/>
            <person name="Schilhabel M.B."/>
            <person name="Klostermeier U.C."/>
            <person name="Beiko R.G."/>
            <person name="Rosenstiel P."/>
            <person name="Hippler M."/>
            <person name="Laroche J."/>
        </authorList>
    </citation>
    <scope>NUCLEOTIDE SEQUENCE [LARGE SCALE GENOMIC DNA]</scope>
    <source>
        <strain evidence="2 3">CCMP1005</strain>
    </source>
</reference>
<feature type="region of interest" description="Disordered" evidence="1">
    <location>
        <begin position="1291"/>
        <end position="1315"/>
    </location>
</feature>
<gene>
    <name evidence="2" type="ORF">THAOC_10860</name>
</gene>
<dbReference type="Proteomes" id="UP000266841">
    <property type="component" value="Unassembled WGS sequence"/>
</dbReference>
<organism evidence="2 3">
    <name type="scientific">Thalassiosira oceanica</name>
    <name type="common">Marine diatom</name>
    <dbReference type="NCBI Taxonomy" id="159749"/>
    <lineage>
        <taxon>Eukaryota</taxon>
        <taxon>Sar</taxon>
        <taxon>Stramenopiles</taxon>
        <taxon>Ochrophyta</taxon>
        <taxon>Bacillariophyta</taxon>
        <taxon>Coscinodiscophyceae</taxon>
        <taxon>Thalassiosirophycidae</taxon>
        <taxon>Thalassiosirales</taxon>
        <taxon>Thalassiosiraceae</taxon>
        <taxon>Thalassiosira</taxon>
    </lineage>
</organism>
<proteinExistence type="predicted"/>
<feature type="compositionally biased region" description="Low complexity" evidence="1">
    <location>
        <begin position="895"/>
        <end position="918"/>
    </location>
</feature>
<protein>
    <submittedName>
        <fullName evidence="2">Uncharacterized protein</fullName>
    </submittedName>
</protein>
<dbReference type="EMBL" id="AGNL01012205">
    <property type="protein sequence ID" value="EJK68012.1"/>
    <property type="molecule type" value="Genomic_DNA"/>
</dbReference>
<sequence length="1315" mass="144974">MVFLDFKVATQNVVATYGGKVKCSVDDTLGAVVNAGLSNYLTASDETPDDFALNNVVGRIKSVKCKDIELRDYLTDSDATLDALSSESTPIAKIGLRVLLEPLVAARALTAPNTKKVELSSMAELNDVLRGKRKEVDYLKVEVDMDSDPNLQDQLSLALALQMEETFKLGYCGEKQMKQLKKNVGHLNNSLCFFQKHWKSLLGCQFPEMPPQYNESILLGTVALTSRDLKSSKNQSKVEHHLNTLQRLPWDHFASNKELRQSVAGVMSEVEKFLVKVLSLKNDELKKDANSKKRSCPFEDAPATAKPKVSSAFKKKNAVLSSNGEFIIQIDSTLAKKGKKKTRSLSTFGLAVRSSVANVYQKPEMGIDTYAERVLGDGFLSPEERKRYRCQFRDELAKGHESMCITVWGTSTSGYGQLADTIFVWRVPVVPGSTHGGNTAKAVQECKEVAPKRVSAEVVKNFNHIINGIANVPKQLRDALANYIFRGDANPDNELEEEYVKFVLDLAAGQPINPELLVDGRAGNSRGGRGIGSTMFTAFWEACRQVLLPNASTEERRQDDVLYASGANSIADLKSQATEILQKLVSNGEIDVLPPIPDESWIRLQFVPNVTTNALAEKFTGALGVIRNVQTRTLRKEHPDQHFVNALTRYYLEWIIELRKNYSGIEFFGQDDKAKIPVGDKVPVATGVRPGKLKGFAPVDGPNPMGAMDHDFHNSNIIPSVELRCNIPNDISGSFFLGDKESGFGQIFVSLKDATFEPSNIFDHCASLISTTRKIGLNPTVLVLQTDGGPDHSLKRVAVQLALVGMFKELDLDHLVVLRGAPNGSARNKVERSMSILNIGAANVSLKRGQMPEWAEKRVSHCGSMQAVRDEARKVDAQREKALEQVRDLEEKLAASETASASATEDNSATEQSTNSAMTAAQASAASVQPTNLVGALSAASGSVSVVTNPQLSTTVLKARLDKVSGVASRDLEKEWKLSMEKPMKALAARFGRLTAGNHNVAVHPKPPESASKVLHSHLQDIDSKYTPSVNKKCHLDQVPDAVSWMSDHCLLTPYSLSIQKCSQKDCCGEIRTPDEHCQLAMQRQPLPRLDKHRPGHFLSRDASLKKYAKADNEHALTDMTDMPSFAQEKESDAKKMHAKRDKQMNADLGLRGWENKKVRGFLTCYNCGKRRCLYTKTVEDWDGAVNTVKQVIESLGHRYSCGDLLFDGDHPLSKQSLTCESTIEIGYYNPSNAGDRVLRAKDICVHCGETGPTDFLLRLPQLREKNMTEGWHMLPTCVNCIAAGKKRIKKSGKKNEFQAQKEKRAKAVAARSST</sequence>
<evidence type="ECO:0000313" key="2">
    <source>
        <dbReference type="EMBL" id="EJK68012.1"/>
    </source>
</evidence>
<feature type="compositionally biased region" description="Basic and acidic residues" evidence="1">
    <location>
        <begin position="1294"/>
        <end position="1303"/>
    </location>
</feature>
<name>K0TBY0_THAOC</name>
<accession>K0TBY0</accession>
<evidence type="ECO:0000256" key="1">
    <source>
        <dbReference type="SAM" id="MobiDB-lite"/>
    </source>
</evidence>